<gene>
    <name evidence="1" type="ORF">W7K_08050</name>
</gene>
<protein>
    <submittedName>
        <fullName evidence="1">Uncharacterized protein</fullName>
    </submittedName>
</protein>
<comment type="caution">
    <text evidence="1">The sequence shown here is derived from an EMBL/GenBank/DDBJ whole genome shotgun (WGS) entry which is preliminary data.</text>
</comment>
<accession>A0A0L8ABL8</accession>
<evidence type="ECO:0000313" key="2">
    <source>
        <dbReference type="Proteomes" id="UP000036890"/>
    </source>
</evidence>
<reference evidence="1 2" key="1">
    <citation type="journal article" date="2012" name="J. Bacteriol.">
        <title>Genome sequence of a novel nicotine-degrading strain, Pseudomonas geniculata N1.</title>
        <authorList>
            <person name="Tang H."/>
            <person name="Yu H."/>
            <person name="Tai C."/>
            <person name="Huang K."/>
            <person name="Liu Y."/>
            <person name="Wang L."/>
            <person name="Yao Y."/>
            <person name="Wu G."/>
            <person name="Xu P."/>
        </authorList>
    </citation>
    <scope>NUCLEOTIDE SEQUENCE [LARGE SCALE GENOMIC DNA]</scope>
    <source>
        <strain evidence="1 2">N1</strain>
    </source>
</reference>
<proteinExistence type="predicted"/>
<name>A0A0L8ABL8_9GAMM</name>
<dbReference type="Proteomes" id="UP000036890">
    <property type="component" value="Unassembled WGS sequence"/>
</dbReference>
<organism evidence="1 2">
    <name type="scientific">Stenotrophomonas geniculata N1</name>
    <dbReference type="NCBI Taxonomy" id="1167641"/>
    <lineage>
        <taxon>Bacteria</taxon>
        <taxon>Pseudomonadati</taxon>
        <taxon>Pseudomonadota</taxon>
        <taxon>Gammaproteobacteria</taxon>
        <taxon>Lysobacterales</taxon>
        <taxon>Lysobacteraceae</taxon>
        <taxon>Stenotrophomonas</taxon>
    </lineage>
</organism>
<sequence>MQTFTLPRDEDLQRADATPPNKFTGFVVGPFFCHHVYSDDEKAMMGDSTVAELGDWQVTHVEAGACVQRGLPTHYRAIWLAEKLSAFQDFTLPSFQAIKDALAPHEEEIASLRWEAKNGNCQRT</sequence>
<evidence type="ECO:0000313" key="1">
    <source>
        <dbReference type="EMBL" id="KOE99772.1"/>
    </source>
</evidence>
<dbReference type="AlphaFoldDB" id="A0A0L8ABL8"/>
<dbReference type="EMBL" id="AJLO02000016">
    <property type="protein sequence ID" value="KOE99772.1"/>
    <property type="molecule type" value="Genomic_DNA"/>
</dbReference>